<dbReference type="PROSITE" id="PS52039">
    <property type="entry name" value="TOPO_IA_2"/>
    <property type="match status" value="1"/>
</dbReference>
<keyword evidence="4 8" id="KW-0460">Magnesium</keyword>
<dbReference type="HAMAP" id="MF_00953">
    <property type="entry name" value="Topoisom_3_prok"/>
    <property type="match status" value="1"/>
</dbReference>
<evidence type="ECO:0000256" key="3">
    <source>
        <dbReference type="ARBA" id="ARBA00022723"/>
    </source>
</evidence>
<evidence type="ECO:0000259" key="10">
    <source>
        <dbReference type="PROSITE" id="PS50880"/>
    </source>
</evidence>
<dbReference type="SUPFAM" id="SSF56712">
    <property type="entry name" value="Prokaryotic type I DNA topoisomerase"/>
    <property type="match status" value="1"/>
</dbReference>
<dbReference type="InterPro" id="IPR000380">
    <property type="entry name" value="Topo_IA"/>
</dbReference>
<dbReference type="InterPro" id="IPR023406">
    <property type="entry name" value="Topo_IA_AS"/>
</dbReference>
<dbReference type="EC" id="5.6.2.1" evidence="8"/>
<feature type="region of interest" description="Disordered" evidence="9">
    <location>
        <begin position="678"/>
        <end position="709"/>
    </location>
</feature>
<evidence type="ECO:0000256" key="9">
    <source>
        <dbReference type="SAM" id="MobiDB-lite"/>
    </source>
</evidence>
<dbReference type="InterPro" id="IPR003602">
    <property type="entry name" value="Topo_IA_DNA-bd_dom"/>
</dbReference>
<feature type="domain" description="Toprim" evidence="10">
    <location>
        <begin position="3"/>
        <end position="136"/>
    </location>
</feature>
<evidence type="ECO:0000313" key="12">
    <source>
        <dbReference type="EMBL" id="SHJ28679.1"/>
    </source>
</evidence>
<evidence type="ECO:0000256" key="4">
    <source>
        <dbReference type="ARBA" id="ARBA00022842"/>
    </source>
</evidence>
<feature type="site" description="Interaction with DNA" evidence="8">
    <location>
        <position position="176"/>
    </location>
</feature>
<dbReference type="GO" id="GO:0006265">
    <property type="term" value="P:DNA topological change"/>
    <property type="evidence" value="ECO:0007669"/>
    <property type="project" value="UniProtKB-UniRule"/>
</dbReference>
<dbReference type="GO" id="GO:0006281">
    <property type="term" value="P:DNA repair"/>
    <property type="evidence" value="ECO:0007669"/>
    <property type="project" value="TreeGrafter"/>
</dbReference>
<dbReference type="Proteomes" id="UP000184052">
    <property type="component" value="Unassembled WGS sequence"/>
</dbReference>
<evidence type="ECO:0000256" key="2">
    <source>
        <dbReference type="ARBA" id="ARBA00009446"/>
    </source>
</evidence>
<evidence type="ECO:0000313" key="13">
    <source>
        <dbReference type="Proteomes" id="UP000184052"/>
    </source>
</evidence>
<dbReference type="AlphaFoldDB" id="A0A1M6I2G9"/>
<dbReference type="Gene3D" id="3.40.50.140">
    <property type="match status" value="1"/>
</dbReference>
<dbReference type="Gene3D" id="1.10.460.10">
    <property type="entry name" value="Topoisomerase I, domain 2"/>
    <property type="match status" value="1"/>
</dbReference>
<dbReference type="SMART" id="SM00436">
    <property type="entry name" value="TOP1Bc"/>
    <property type="match status" value="1"/>
</dbReference>
<keyword evidence="7 8" id="KW-0413">Isomerase</keyword>
<keyword evidence="3 8" id="KW-0479">Metal-binding</keyword>
<comment type="caution">
    <text evidence="8">Lacks conserved residue(s) required for the propagation of feature annotation.</text>
</comment>
<dbReference type="InterPro" id="IPR013825">
    <property type="entry name" value="Topo_IA_cen_sub2"/>
</dbReference>
<feature type="site" description="Interaction with DNA" evidence="8">
    <location>
        <position position="61"/>
    </location>
</feature>
<evidence type="ECO:0000256" key="6">
    <source>
        <dbReference type="ARBA" id="ARBA00023125"/>
    </source>
</evidence>
<organism evidence="12 13">
    <name type="scientific">Dethiosulfatibacter aminovorans DSM 17477</name>
    <dbReference type="NCBI Taxonomy" id="1121476"/>
    <lineage>
        <taxon>Bacteria</taxon>
        <taxon>Bacillati</taxon>
        <taxon>Bacillota</taxon>
        <taxon>Tissierellia</taxon>
        <taxon>Dethiosulfatibacter</taxon>
    </lineage>
</organism>
<feature type="domain" description="Topo IA-type catalytic" evidence="11">
    <location>
        <begin position="153"/>
        <end position="585"/>
    </location>
</feature>
<dbReference type="Pfam" id="PF01131">
    <property type="entry name" value="Topoisom_bac"/>
    <property type="match status" value="1"/>
</dbReference>
<feature type="site" description="Interaction with DNA" evidence="8">
    <location>
        <position position="168"/>
    </location>
</feature>
<dbReference type="NCBIfam" id="NF005829">
    <property type="entry name" value="PRK07726.1"/>
    <property type="match status" value="1"/>
</dbReference>
<dbReference type="Pfam" id="PF01751">
    <property type="entry name" value="Toprim"/>
    <property type="match status" value="1"/>
</dbReference>
<sequence>MGKKLVLAEKPSVGKEIAKVLGCRENRNGYMEGKSYLVTWALGHLVTLADPDAYNKKYAQWHMEDLPIIPDRMKLVVIKKSGKQFNTVKSLMERNDVDEIIIATDAGREGELVARWILEKTPVKKTVKRLWISSVTKKAITEGFNKLKPGKDYQNLYSAAVARAESDWIVGINATRALTTKYNAQLSCGRVQTPTVAIIAQREKEIREFQPQKYYGMKAEASNLDFIWKDEKSNNSNTFKEETIDSILNRIKNKDGKVISVDSKMKKKYSPPLYDLTELQRDGYSKYGYSAKKTLSIMQSLYEHHKLLTYPRTDSRYLTDDMVDTLPDVLKAISLDKYRQTAFGILKKPVKKSKSFVDNSKVSDHHAIIPTEESMMRGSLSYDENNIYELVVKRFLSVLLPPYEYEEKTVKMEIGGEIFTTTGIKVISMGWKSLSPEDSMDKMVPDFKNGDSLKIKKVVKTTGETSPPPYFNEGTLLSAMENPVKYMSTSDKDLKKIIGETGGLGTVATRADIIDKLFNTQLIEEKGKSIRVTNKGKQLLSLVPDDLKSPLLTADWEKKLDLISKGKLDKNAFIMEMKGYTRDLVKDIKGSTEKFKYDNLSTTKCPECGKLMLEVKTKHGKSLVCQDRNCGHRINISRTTNARCPNCHKKLDLVGKDDNQKFVCPNCGYRETLASFEKKKKNQSSKGGKRDFQNYKKKAEKAAKEAEMADNPFAALAKLNLNKNKNDNKK</sequence>
<dbReference type="PROSITE" id="PS50880">
    <property type="entry name" value="TOPRIM"/>
    <property type="match status" value="1"/>
</dbReference>
<dbReference type="CDD" id="cd00186">
    <property type="entry name" value="TOP1Ac"/>
    <property type="match status" value="1"/>
</dbReference>
<comment type="similarity">
    <text evidence="2 8">Belongs to the type IA topoisomerase family.</text>
</comment>
<name>A0A1M6I2G9_9FIRM</name>
<dbReference type="InterPro" id="IPR006171">
    <property type="entry name" value="TOPRIM_dom"/>
</dbReference>
<dbReference type="InterPro" id="IPR013824">
    <property type="entry name" value="Topo_IA_cen_sub1"/>
</dbReference>
<dbReference type="InterPro" id="IPR013826">
    <property type="entry name" value="Topo_IA_cen_sub3"/>
</dbReference>
<dbReference type="GO" id="GO:0006310">
    <property type="term" value="P:DNA recombination"/>
    <property type="evidence" value="ECO:0007669"/>
    <property type="project" value="TreeGrafter"/>
</dbReference>
<keyword evidence="6 8" id="KW-0238">DNA-binding</keyword>
<dbReference type="PANTHER" id="PTHR11390">
    <property type="entry name" value="PROKARYOTIC DNA TOPOISOMERASE"/>
    <property type="match status" value="1"/>
</dbReference>
<dbReference type="Gene3D" id="2.70.20.10">
    <property type="entry name" value="Topoisomerase I, domain 3"/>
    <property type="match status" value="1"/>
</dbReference>
<dbReference type="InterPro" id="IPR003601">
    <property type="entry name" value="Topo_IA_2"/>
</dbReference>
<dbReference type="GO" id="GO:0003677">
    <property type="term" value="F:DNA binding"/>
    <property type="evidence" value="ECO:0007669"/>
    <property type="project" value="UniProtKB-KW"/>
</dbReference>
<dbReference type="InterPro" id="IPR005738">
    <property type="entry name" value="TopoIII"/>
</dbReference>
<dbReference type="NCBIfam" id="TIGR01056">
    <property type="entry name" value="topB"/>
    <property type="match status" value="1"/>
</dbReference>
<evidence type="ECO:0000259" key="11">
    <source>
        <dbReference type="PROSITE" id="PS52039"/>
    </source>
</evidence>
<dbReference type="EMBL" id="FQZL01000015">
    <property type="protein sequence ID" value="SHJ28679.1"/>
    <property type="molecule type" value="Genomic_DNA"/>
</dbReference>
<dbReference type="CDD" id="cd03362">
    <property type="entry name" value="TOPRIM_TopoIA_TopoIII"/>
    <property type="match status" value="1"/>
</dbReference>
<reference evidence="12 13" key="1">
    <citation type="submission" date="2016-11" db="EMBL/GenBank/DDBJ databases">
        <authorList>
            <person name="Jaros S."/>
            <person name="Januszkiewicz K."/>
            <person name="Wedrychowicz H."/>
        </authorList>
    </citation>
    <scope>NUCLEOTIDE SEQUENCE [LARGE SCALE GENOMIC DNA]</scope>
    <source>
        <strain evidence="12 13">DSM 17477</strain>
    </source>
</reference>
<evidence type="ECO:0000256" key="7">
    <source>
        <dbReference type="ARBA" id="ARBA00023235"/>
    </source>
</evidence>
<comment type="function">
    <text evidence="8">Releases the supercoiling and torsional tension of DNA, which is introduced during the DNA replication and transcription, by transiently cleaving and rejoining one strand of the DNA duplex. Introduces a single-strand break via transesterification at a target site in duplex DNA. The scissile phosphodiester is attacked by the catalytic tyrosine of the enzyme, resulting in the formation of a DNA-(5'-phosphotyrosyl)-enzyme intermediate and the expulsion of a 3'-OH DNA strand. The free DNA strand then undergoes passage around the unbroken strand, thus removing DNA supercoils. Finally, in the religation step, the DNA 3'-OH attacks the covalent intermediate to expel the active-site tyrosine and restore the DNA phosphodiester backbone.</text>
</comment>
<dbReference type="STRING" id="1121476.SAMN02745751_02191"/>
<feature type="binding site" evidence="8">
    <location>
        <position position="9"/>
    </location>
    <ligand>
        <name>Mg(2+)</name>
        <dbReference type="ChEBI" id="CHEBI:18420"/>
        <note>catalytic</note>
    </ligand>
</feature>
<dbReference type="OrthoDB" id="9803554at2"/>
<keyword evidence="5 8" id="KW-0799">Topoisomerase</keyword>
<dbReference type="GO" id="GO:0043597">
    <property type="term" value="C:cytoplasmic replication fork"/>
    <property type="evidence" value="ECO:0007669"/>
    <property type="project" value="TreeGrafter"/>
</dbReference>
<dbReference type="RefSeq" id="WP_073049622.1">
    <property type="nucleotide sequence ID" value="NZ_FQZL01000015.1"/>
</dbReference>
<dbReference type="PROSITE" id="PS00396">
    <property type="entry name" value="TOPO_IA_1"/>
    <property type="match status" value="1"/>
</dbReference>
<evidence type="ECO:0000256" key="8">
    <source>
        <dbReference type="HAMAP-Rule" id="MF_00953"/>
    </source>
</evidence>
<dbReference type="PANTHER" id="PTHR11390:SF21">
    <property type="entry name" value="DNA TOPOISOMERASE 3-ALPHA"/>
    <property type="match status" value="1"/>
</dbReference>
<dbReference type="InterPro" id="IPR023405">
    <property type="entry name" value="Topo_IA_core_domain"/>
</dbReference>
<keyword evidence="13" id="KW-1185">Reference proteome</keyword>
<protein>
    <recommendedName>
        <fullName evidence="8">DNA topoisomerase 3</fullName>
        <ecNumber evidence="8">5.6.2.1</ecNumber>
    </recommendedName>
    <alternativeName>
        <fullName evidence="8">DNA topoisomerase III</fullName>
    </alternativeName>
</protein>
<dbReference type="GO" id="GO:0000287">
    <property type="term" value="F:magnesium ion binding"/>
    <property type="evidence" value="ECO:0007669"/>
    <property type="project" value="UniProtKB-UniRule"/>
</dbReference>
<dbReference type="InterPro" id="IPR034144">
    <property type="entry name" value="TOPRIM_TopoIII"/>
</dbReference>
<comment type="cofactor">
    <cofactor evidence="8">
        <name>Mg(2+)</name>
        <dbReference type="ChEBI" id="CHEBI:18420"/>
    </cofactor>
</comment>
<dbReference type="SMART" id="SM00493">
    <property type="entry name" value="TOPRIM"/>
    <property type="match status" value="1"/>
</dbReference>
<dbReference type="GO" id="GO:0003917">
    <property type="term" value="F:DNA topoisomerase type I (single strand cut, ATP-independent) activity"/>
    <property type="evidence" value="ECO:0007669"/>
    <property type="project" value="UniProtKB-UniRule"/>
</dbReference>
<comment type="catalytic activity">
    <reaction evidence="1 8">
        <text>ATP-independent breakage of single-stranded DNA, followed by passage and rejoining.</text>
        <dbReference type="EC" id="5.6.2.1"/>
    </reaction>
</comment>
<feature type="active site" description="O-(5'-phospho-DNA)-tyrosine intermediate" evidence="8">
    <location>
        <position position="310"/>
    </location>
</feature>
<proteinExistence type="inferred from homology"/>
<evidence type="ECO:0000256" key="5">
    <source>
        <dbReference type="ARBA" id="ARBA00023029"/>
    </source>
</evidence>
<evidence type="ECO:0000256" key="1">
    <source>
        <dbReference type="ARBA" id="ARBA00000213"/>
    </source>
</evidence>
<feature type="region of interest" description="Interaction with DNA" evidence="8">
    <location>
        <begin position="187"/>
        <end position="192"/>
    </location>
</feature>
<accession>A0A1M6I2G9</accession>
<dbReference type="PRINTS" id="PR00417">
    <property type="entry name" value="PRTPISMRASEI"/>
</dbReference>
<feature type="binding site" evidence="8">
    <location>
        <position position="105"/>
    </location>
    <ligand>
        <name>Mg(2+)</name>
        <dbReference type="ChEBI" id="CHEBI:18420"/>
        <note>catalytic</note>
    </ligand>
</feature>
<dbReference type="InterPro" id="IPR013497">
    <property type="entry name" value="Topo_IA_cen"/>
</dbReference>
<gene>
    <name evidence="8" type="primary">topB</name>
    <name evidence="12" type="ORF">SAMN02745751_02191</name>
</gene>
<dbReference type="Gene3D" id="1.10.290.10">
    <property type="entry name" value="Topoisomerase I, domain 4"/>
    <property type="match status" value="1"/>
</dbReference>
<dbReference type="SMART" id="SM00437">
    <property type="entry name" value="TOP1Ac"/>
    <property type="match status" value="1"/>
</dbReference>
<feature type="site" description="Interaction with DNA" evidence="8">
    <location>
        <position position="312"/>
    </location>
</feature>